<dbReference type="InterPro" id="IPR002502">
    <property type="entry name" value="Amidase_domain"/>
</dbReference>
<evidence type="ECO:0000256" key="1">
    <source>
        <dbReference type="ARBA" id="ARBA00001561"/>
    </source>
</evidence>
<sequence length="237" mass="26332">MTVNSIPCRRENYGGLRTGPVEYLVVHYTAGDGDTARDNGLYFARERVEASAHYFVDRTGVVASVPENHVAWHCGAAVYRHPCCRNANSLGVELCSVMDEDGYRFEAATVDNAAALLAELMERYAIPVERVLRHYDVTGKCCPAPFVTDGAAWRAFLSRLEEPMTQEQFAGLMEQYHRDQGQQPPAAWSEEARAWAEGRGLLVGDSAGMRYQNPVTREELVEILYRVMGGADHGDAQ</sequence>
<proteinExistence type="predicted"/>
<evidence type="ECO:0000313" key="7">
    <source>
        <dbReference type="Proteomes" id="UP000886874"/>
    </source>
</evidence>
<dbReference type="GO" id="GO:0071555">
    <property type="term" value="P:cell wall organization"/>
    <property type="evidence" value="ECO:0007669"/>
    <property type="project" value="UniProtKB-KW"/>
</dbReference>
<dbReference type="InterPro" id="IPR036505">
    <property type="entry name" value="Amidase/PGRP_sf"/>
</dbReference>
<gene>
    <name evidence="6" type="ORF">IAA67_01675</name>
</gene>
<evidence type="ECO:0000256" key="3">
    <source>
        <dbReference type="ARBA" id="ARBA00022801"/>
    </source>
</evidence>
<dbReference type="EMBL" id="DVFN01000021">
    <property type="protein sequence ID" value="HIQ69027.1"/>
    <property type="molecule type" value="Genomic_DNA"/>
</dbReference>
<protein>
    <recommendedName>
        <fullName evidence="2">N-acetylmuramoyl-L-alanine amidase</fullName>
        <ecNumber evidence="2">3.5.1.28</ecNumber>
    </recommendedName>
</protein>
<organism evidence="6 7">
    <name type="scientific">Candidatus Avoscillospira stercorigallinarum</name>
    <dbReference type="NCBI Taxonomy" id="2840708"/>
    <lineage>
        <taxon>Bacteria</taxon>
        <taxon>Bacillati</taxon>
        <taxon>Bacillota</taxon>
        <taxon>Clostridia</taxon>
        <taxon>Eubacteriales</taxon>
        <taxon>Oscillospiraceae</taxon>
        <taxon>Oscillospiraceae incertae sedis</taxon>
        <taxon>Candidatus Avoscillospira</taxon>
    </lineage>
</organism>
<dbReference type="CDD" id="cd06583">
    <property type="entry name" value="PGRP"/>
    <property type="match status" value="1"/>
</dbReference>
<accession>A0A9D0Z4L8</accession>
<dbReference type="PANTHER" id="PTHR30417">
    <property type="entry name" value="N-ACETYLMURAMOYL-L-ALANINE AMIDASE AMID"/>
    <property type="match status" value="1"/>
</dbReference>
<dbReference type="Pfam" id="PF01510">
    <property type="entry name" value="Amidase_2"/>
    <property type="match status" value="1"/>
</dbReference>
<reference evidence="6" key="2">
    <citation type="journal article" date="2021" name="PeerJ">
        <title>Extensive microbial diversity within the chicken gut microbiome revealed by metagenomics and culture.</title>
        <authorList>
            <person name="Gilroy R."/>
            <person name="Ravi A."/>
            <person name="Getino M."/>
            <person name="Pursley I."/>
            <person name="Horton D.L."/>
            <person name="Alikhan N.F."/>
            <person name="Baker D."/>
            <person name="Gharbi K."/>
            <person name="Hall N."/>
            <person name="Watson M."/>
            <person name="Adriaenssens E.M."/>
            <person name="Foster-Nyarko E."/>
            <person name="Jarju S."/>
            <person name="Secka A."/>
            <person name="Antonio M."/>
            <person name="Oren A."/>
            <person name="Chaudhuri R.R."/>
            <person name="La Ragione R."/>
            <person name="Hildebrand F."/>
            <person name="Pallen M.J."/>
        </authorList>
    </citation>
    <scope>NUCLEOTIDE SEQUENCE</scope>
    <source>
        <strain evidence="6">ChiSjej2B20-13462</strain>
    </source>
</reference>
<dbReference type="GO" id="GO:0009253">
    <property type="term" value="P:peptidoglycan catabolic process"/>
    <property type="evidence" value="ECO:0007669"/>
    <property type="project" value="InterPro"/>
</dbReference>
<feature type="domain" description="N-acetylmuramoyl-L-alanine amidase" evidence="5">
    <location>
        <begin position="4"/>
        <end position="144"/>
    </location>
</feature>
<keyword evidence="3" id="KW-0378">Hydrolase</keyword>
<dbReference type="Gene3D" id="3.40.80.10">
    <property type="entry name" value="Peptidoglycan recognition protein-like"/>
    <property type="match status" value="1"/>
</dbReference>
<evidence type="ECO:0000259" key="5">
    <source>
        <dbReference type="SMART" id="SM00644"/>
    </source>
</evidence>
<dbReference type="Proteomes" id="UP000886874">
    <property type="component" value="Unassembled WGS sequence"/>
</dbReference>
<reference evidence="6" key="1">
    <citation type="submission" date="2020-10" db="EMBL/GenBank/DDBJ databases">
        <authorList>
            <person name="Gilroy R."/>
        </authorList>
    </citation>
    <scope>NUCLEOTIDE SEQUENCE</scope>
    <source>
        <strain evidence="6">ChiSjej2B20-13462</strain>
    </source>
</reference>
<comment type="caution">
    <text evidence="6">The sequence shown here is derived from an EMBL/GenBank/DDBJ whole genome shotgun (WGS) entry which is preliminary data.</text>
</comment>
<evidence type="ECO:0000256" key="4">
    <source>
        <dbReference type="ARBA" id="ARBA00023316"/>
    </source>
</evidence>
<dbReference type="GO" id="GO:0008745">
    <property type="term" value="F:N-acetylmuramoyl-L-alanine amidase activity"/>
    <property type="evidence" value="ECO:0007669"/>
    <property type="project" value="UniProtKB-EC"/>
</dbReference>
<dbReference type="InterPro" id="IPR051206">
    <property type="entry name" value="NAMLAA_amidase_2"/>
</dbReference>
<comment type="catalytic activity">
    <reaction evidence="1">
        <text>Hydrolyzes the link between N-acetylmuramoyl residues and L-amino acid residues in certain cell-wall glycopeptides.</text>
        <dbReference type="EC" id="3.5.1.28"/>
    </reaction>
</comment>
<dbReference type="SMART" id="SM00644">
    <property type="entry name" value="Ami_2"/>
    <property type="match status" value="1"/>
</dbReference>
<dbReference type="EC" id="3.5.1.28" evidence="2"/>
<dbReference type="PANTHER" id="PTHR30417:SF1">
    <property type="entry name" value="N-ACETYLMURAMOYL-L-ALANINE AMIDASE AMID"/>
    <property type="match status" value="1"/>
</dbReference>
<keyword evidence="4" id="KW-0961">Cell wall biogenesis/degradation</keyword>
<dbReference type="GO" id="GO:0009254">
    <property type="term" value="P:peptidoglycan turnover"/>
    <property type="evidence" value="ECO:0007669"/>
    <property type="project" value="TreeGrafter"/>
</dbReference>
<name>A0A9D0Z4L8_9FIRM</name>
<evidence type="ECO:0000256" key="2">
    <source>
        <dbReference type="ARBA" id="ARBA00011901"/>
    </source>
</evidence>
<dbReference type="SUPFAM" id="SSF55846">
    <property type="entry name" value="N-acetylmuramoyl-L-alanine amidase-like"/>
    <property type="match status" value="1"/>
</dbReference>
<evidence type="ECO:0000313" key="6">
    <source>
        <dbReference type="EMBL" id="HIQ69027.1"/>
    </source>
</evidence>
<dbReference type="AlphaFoldDB" id="A0A9D0Z4L8"/>